<feature type="domain" description="ABC transporter" evidence="8">
    <location>
        <begin position="1"/>
        <end position="210"/>
    </location>
</feature>
<feature type="non-terminal residue" evidence="9">
    <location>
        <position position="1"/>
    </location>
</feature>
<dbReference type="SUPFAM" id="SSF52540">
    <property type="entry name" value="P-loop containing nucleoside triphosphate hydrolases"/>
    <property type="match status" value="1"/>
</dbReference>
<keyword evidence="7" id="KW-0472">Membrane</keyword>
<dbReference type="SMART" id="SM00382">
    <property type="entry name" value="AAA"/>
    <property type="match status" value="1"/>
</dbReference>
<dbReference type="AlphaFoldDB" id="A0A0G0IIA6"/>
<dbReference type="GO" id="GO:0005524">
    <property type="term" value="F:ATP binding"/>
    <property type="evidence" value="ECO:0007669"/>
    <property type="project" value="UniProtKB-KW"/>
</dbReference>
<dbReference type="Proteomes" id="UP000034096">
    <property type="component" value="Unassembled WGS sequence"/>
</dbReference>
<protein>
    <submittedName>
        <fullName evidence="9">ABC-type transport system involved in Fe-S cluster assembly, permease and ATPase component, ATP-binding cassette, subfamily B, bacterial</fullName>
    </submittedName>
</protein>
<dbReference type="InterPro" id="IPR003439">
    <property type="entry name" value="ABC_transporter-like_ATP-bd"/>
</dbReference>
<evidence type="ECO:0000256" key="6">
    <source>
        <dbReference type="ARBA" id="ARBA00022989"/>
    </source>
</evidence>
<name>A0A0G0IIA6_9BACT</name>
<dbReference type="STRING" id="1618583.US75_C0041G0008"/>
<dbReference type="GO" id="GO:0016887">
    <property type="term" value="F:ATP hydrolysis activity"/>
    <property type="evidence" value="ECO:0007669"/>
    <property type="project" value="InterPro"/>
</dbReference>
<evidence type="ECO:0000256" key="4">
    <source>
        <dbReference type="ARBA" id="ARBA00022741"/>
    </source>
</evidence>
<evidence type="ECO:0000256" key="3">
    <source>
        <dbReference type="ARBA" id="ARBA00022692"/>
    </source>
</evidence>
<sequence length="216" mass="24217">QGQSVALVGRSGAGKTSLVKLLLRFYDPDKGTVVIDGTDIKKFTKSQLRENFGVVPQEPVLFNNSILYNIKYGNSNASKQEVEAAAKIANIHDFINHLPEKYDTQVGERGIKLSGGQKQRLAIARMILSDPEIIIFDEATSQLDSESEKLIQEAFWKAAYGKTVMIIAHRLSTIQRADKIAVLDRGKIVEEGSHKDLLFRGDSLYSHFWELQVKRK</sequence>
<dbReference type="InterPro" id="IPR027417">
    <property type="entry name" value="P-loop_NTPase"/>
</dbReference>
<evidence type="ECO:0000313" key="9">
    <source>
        <dbReference type="EMBL" id="KKQ54367.1"/>
    </source>
</evidence>
<comment type="subcellular location">
    <subcellularLocation>
        <location evidence="1">Membrane</location>
        <topology evidence="1">Multi-pass membrane protein</topology>
    </subcellularLocation>
</comment>
<keyword evidence="4" id="KW-0547">Nucleotide-binding</keyword>
<dbReference type="InterPro" id="IPR003593">
    <property type="entry name" value="AAA+_ATPase"/>
</dbReference>
<accession>A0A0G0IIA6</accession>
<dbReference type="Gene3D" id="3.40.50.300">
    <property type="entry name" value="P-loop containing nucleotide triphosphate hydrolases"/>
    <property type="match status" value="1"/>
</dbReference>
<dbReference type="PANTHER" id="PTHR24221">
    <property type="entry name" value="ATP-BINDING CASSETTE SUB-FAMILY B"/>
    <property type="match status" value="1"/>
</dbReference>
<evidence type="ECO:0000313" key="10">
    <source>
        <dbReference type="Proteomes" id="UP000034096"/>
    </source>
</evidence>
<proteinExistence type="predicted"/>
<evidence type="ECO:0000259" key="8">
    <source>
        <dbReference type="PROSITE" id="PS50893"/>
    </source>
</evidence>
<reference evidence="9 10" key="1">
    <citation type="journal article" date="2015" name="Nature">
        <title>rRNA introns, odd ribosomes, and small enigmatic genomes across a large radiation of phyla.</title>
        <authorList>
            <person name="Brown C.T."/>
            <person name="Hug L.A."/>
            <person name="Thomas B.C."/>
            <person name="Sharon I."/>
            <person name="Castelle C.J."/>
            <person name="Singh A."/>
            <person name="Wilkins M.J."/>
            <person name="Williams K.H."/>
            <person name="Banfield J.F."/>
        </authorList>
    </citation>
    <scope>NUCLEOTIDE SEQUENCE [LARGE SCALE GENOMIC DNA]</scope>
</reference>
<keyword evidence="5 9" id="KW-0067">ATP-binding</keyword>
<keyword evidence="6" id="KW-1133">Transmembrane helix</keyword>
<evidence type="ECO:0000256" key="1">
    <source>
        <dbReference type="ARBA" id="ARBA00004141"/>
    </source>
</evidence>
<evidence type="ECO:0000256" key="5">
    <source>
        <dbReference type="ARBA" id="ARBA00022840"/>
    </source>
</evidence>
<organism evidence="9 10">
    <name type="scientific">Candidatus Woesebacteria bacterium GW2011_GWC1_38_13</name>
    <dbReference type="NCBI Taxonomy" id="1618583"/>
    <lineage>
        <taxon>Bacteria</taxon>
        <taxon>Candidatus Woeseibacteriota</taxon>
    </lineage>
</organism>
<dbReference type="GO" id="GO:0016020">
    <property type="term" value="C:membrane"/>
    <property type="evidence" value="ECO:0007669"/>
    <property type="project" value="UniProtKB-SubCell"/>
</dbReference>
<keyword evidence="3" id="KW-0812">Transmembrane</keyword>
<dbReference type="InterPro" id="IPR017871">
    <property type="entry name" value="ABC_transporter-like_CS"/>
</dbReference>
<dbReference type="PANTHER" id="PTHR24221:SF503">
    <property type="entry name" value="MITOCHONDRIAL POTASSIUM CHANNEL ATP-BINDING SUBUNIT"/>
    <property type="match status" value="1"/>
</dbReference>
<dbReference type="PROSITE" id="PS50893">
    <property type="entry name" value="ABC_TRANSPORTER_2"/>
    <property type="match status" value="1"/>
</dbReference>
<dbReference type="EMBL" id="LBUE01000041">
    <property type="protein sequence ID" value="KKQ54367.1"/>
    <property type="molecule type" value="Genomic_DNA"/>
</dbReference>
<dbReference type="GO" id="GO:0042626">
    <property type="term" value="F:ATPase-coupled transmembrane transporter activity"/>
    <property type="evidence" value="ECO:0007669"/>
    <property type="project" value="TreeGrafter"/>
</dbReference>
<comment type="caution">
    <text evidence="9">The sequence shown here is derived from an EMBL/GenBank/DDBJ whole genome shotgun (WGS) entry which is preliminary data.</text>
</comment>
<dbReference type="InterPro" id="IPR039421">
    <property type="entry name" value="Type_1_exporter"/>
</dbReference>
<evidence type="ECO:0000256" key="2">
    <source>
        <dbReference type="ARBA" id="ARBA00022448"/>
    </source>
</evidence>
<dbReference type="Pfam" id="PF00005">
    <property type="entry name" value="ABC_tran"/>
    <property type="match status" value="1"/>
</dbReference>
<dbReference type="PROSITE" id="PS00211">
    <property type="entry name" value="ABC_TRANSPORTER_1"/>
    <property type="match status" value="1"/>
</dbReference>
<keyword evidence="2" id="KW-0813">Transport</keyword>
<dbReference type="FunFam" id="3.40.50.300:FF:000287">
    <property type="entry name" value="Multidrug ABC transporter ATP-binding protein"/>
    <property type="match status" value="1"/>
</dbReference>
<gene>
    <name evidence="9" type="ORF">US75_C0041G0008</name>
</gene>
<evidence type="ECO:0000256" key="7">
    <source>
        <dbReference type="ARBA" id="ARBA00023136"/>
    </source>
</evidence>